<dbReference type="PANTHER" id="PTHR31353:SF1">
    <property type="entry name" value="PROTEIN FAM98B"/>
    <property type="match status" value="1"/>
</dbReference>
<reference evidence="3 4" key="1">
    <citation type="submission" date="2023-10" db="EMBL/GenBank/DDBJ databases">
        <authorList>
            <person name="Maclean D."/>
            <person name="Macfadyen A."/>
        </authorList>
    </citation>
    <scope>NUCLEOTIDE SEQUENCE [LARGE SCALE GENOMIC DNA]</scope>
</reference>
<evidence type="ECO:0008006" key="5">
    <source>
        <dbReference type="Google" id="ProtNLM"/>
    </source>
</evidence>
<dbReference type="InterPro" id="IPR018797">
    <property type="entry name" value="FAM98"/>
</dbReference>
<dbReference type="Pfam" id="PF10239">
    <property type="entry name" value="DUF2465"/>
    <property type="match status" value="1"/>
</dbReference>
<dbReference type="EMBL" id="CAUYUE010000007">
    <property type="protein sequence ID" value="CAK0782774.1"/>
    <property type="molecule type" value="Genomic_DNA"/>
</dbReference>
<comment type="caution">
    <text evidence="3">The sequence shown here is derived from an EMBL/GenBank/DDBJ whole genome shotgun (WGS) entry which is preliminary data.</text>
</comment>
<dbReference type="PANTHER" id="PTHR31353">
    <property type="entry name" value="FAM98"/>
    <property type="match status" value="1"/>
</dbReference>
<sequence length="356" mass="38525">MSRTAILLNQIDDLRLGKFNLTDADLEGPSIQDPFREFCAALSHEIASQAAVLSEQTCKAVAAAAAAVQRTAAAEVDSKNGRLDRALMRLDRALDPKSSAQERLPLLERLVATCQGLRLLSLQRSLPQAEEAEEGDPTPMDIAEPSPAGAADVSQQLHAIARLLGIQEQDCQQAGQLIDAINKSVASRMSALPQAFHEAVLPEGALSERQVEELRELQTEWKQEYQIRRQMLIERAKVLVQSFMWADKLKDEGARAEAQEAADRFTDAMTTEPDVLLEQVFAARQGDLVAIGNKATSGDKSKFGASVKQLVIGAVPDRGGRTDTASAAAASTGHAHHNRKFGHKGDKGGAKKSRQH</sequence>
<feature type="compositionally biased region" description="Low complexity" evidence="2">
    <location>
        <begin position="322"/>
        <end position="333"/>
    </location>
</feature>
<evidence type="ECO:0000256" key="1">
    <source>
        <dbReference type="ARBA" id="ARBA00007218"/>
    </source>
</evidence>
<accession>A0AAV1I5W3</accession>
<organism evidence="3 4">
    <name type="scientific">Coccomyxa viridis</name>
    <dbReference type="NCBI Taxonomy" id="1274662"/>
    <lineage>
        <taxon>Eukaryota</taxon>
        <taxon>Viridiplantae</taxon>
        <taxon>Chlorophyta</taxon>
        <taxon>core chlorophytes</taxon>
        <taxon>Trebouxiophyceae</taxon>
        <taxon>Trebouxiophyceae incertae sedis</taxon>
        <taxon>Coccomyxaceae</taxon>
        <taxon>Coccomyxa</taxon>
    </lineage>
</organism>
<dbReference type="Proteomes" id="UP001314263">
    <property type="component" value="Unassembled WGS sequence"/>
</dbReference>
<dbReference type="AlphaFoldDB" id="A0AAV1I5W3"/>
<gene>
    <name evidence="3" type="ORF">CVIRNUC_005969</name>
</gene>
<proteinExistence type="inferred from homology"/>
<comment type="similarity">
    <text evidence="1">Belongs to the FAM98 family.</text>
</comment>
<name>A0AAV1I5W3_9CHLO</name>
<feature type="region of interest" description="Disordered" evidence="2">
    <location>
        <begin position="125"/>
        <end position="151"/>
    </location>
</feature>
<evidence type="ECO:0000313" key="4">
    <source>
        <dbReference type="Proteomes" id="UP001314263"/>
    </source>
</evidence>
<evidence type="ECO:0000256" key="2">
    <source>
        <dbReference type="SAM" id="MobiDB-lite"/>
    </source>
</evidence>
<evidence type="ECO:0000313" key="3">
    <source>
        <dbReference type="EMBL" id="CAK0782774.1"/>
    </source>
</evidence>
<protein>
    <recommendedName>
        <fullName evidence="5">Protein FAM98B</fullName>
    </recommendedName>
</protein>
<feature type="region of interest" description="Disordered" evidence="2">
    <location>
        <begin position="316"/>
        <end position="356"/>
    </location>
</feature>
<keyword evidence="4" id="KW-1185">Reference proteome</keyword>